<feature type="region of interest" description="Disordered" evidence="1">
    <location>
        <begin position="238"/>
        <end position="294"/>
    </location>
</feature>
<feature type="compositionally biased region" description="Acidic residues" evidence="1">
    <location>
        <begin position="124"/>
        <end position="135"/>
    </location>
</feature>
<dbReference type="EMBL" id="JAFCIX010000547">
    <property type="protein sequence ID" value="KAH6587946.1"/>
    <property type="molecule type" value="Genomic_DNA"/>
</dbReference>
<evidence type="ECO:0000313" key="4">
    <source>
        <dbReference type="Proteomes" id="UP001648503"/>
    </source>
</evidence>
<reference evidence="3 4" key="1">
    <citation type="submission" date="2021-02" db="EMBL/GenBank/DDBJ databases">
        <title>Variation within the Batrachochytrium salamandrivorans European outbreak.</title>
        <authorList>
            <person name="Kelly M."/>
            <person name="Pasmans F."/>
            <person name="Shea T.P."/>
            <person name="Munoz J.F."/>
            <person name="Carranza S."/>
            <person name="Cuomo C.A."/>
            <person name="Martel A."/>
        </authorList>
    </citation>
    <scope>NUCLEOTIDE SEQUENCE [LARGE SCALE GENOMIC DNA]</scope>
    <source>
        <strain evidence="3 4">AMFP18/2</strain>
    </source>
</reference>
<feature type="signal peptide" evidence="2">
    <location>
        <begin position="1"/>
        <end position="19"/>
    </location>
</feature>
<proteinExistence type="predicted"/>
<comment type="caution">
    <text evidence="3">The sequence shown here is derived from an EMBL/GenBank/DDBJ whole genome shotgun (WGS) entry which is preliminary data.</text>
</comment>
<keyword evidence="4" id="KW-1185">Reference proteome</keyword>
<evidence type="ECO:0000313" key="3">
    <source>
        <dbReference type="EMBL" id="KAH6587946.1"/>
    </source>
</evidence>
<evidence type="ECO:0000256" key="1">
    <source>
        <dbReference type="SAM" id="MobiDB-lite"/>
    </source>
</evidence>
<keyword evidence="2" id="KW-0732">Signal</keyword>
<name>A0ABQ8EX03_9FUNG</name>
<dbReference type="Proteomes" id="UP001648503">
    <property type="component" value="Unassembled WGS sequence"/>
</dbReference>
<gene>
    <name evidence="3" type="ORF">BASA50_010965</name>
</gene>
<feature type="chain" id="PRO_5047283948" evidence="2">
    <location>
        <begin position="20"/>
        <end position="294"/>
    </location>
</feature>
<accession>A0ABQ8EX03</accession>
<organism evidence="3 4">
    <name type="scientific">Batrachochytrium salamandrivorans</name>
    <dbReference type="NCBI Taxonomy" id="1357716"/>
    <lineage>
        <taxon>Eukaryota</taxon>
        <taxon>Fungi</taxon>
        <taxon>Fungi incertae sedis</taxon>
        <taxon>Chytridiomycota</taxon>
        <taxon>Chytridiomycota incertae sedis</taxon>
        <taxon>Chytridiomycetes</taxon>
        <taxon>Rhizophydiales</taxon>
        <taxon>Rhizophydiales incertae sedis</taxon>
        <taxon>Batrachochytrium</taxon>
    </lineage>
</organism>
<feature type="compositionally biased region" description="Basic and acidic residues" evidence="1">
    <location>
        <begin position="256"/>
        <end position="266"/>
    </location>
</feature>
<feature type="compositionally biased region" description="Basic and acidic residues" evidence="1">
    <location>
        <begin position="238"/>
        <end position="247"/>
    </location>
</feature>
<sequence>MKLQRVFMIMPFLAVIVSGSTIPSTDSYNVQRLEKRGNDDPDIKEFTDEDLMRKLMAEYEAQRRVQSNSFAEYSVIKEDLDRLGEQIVKVKAKVQSNIDKTKKEKTMESPASLKKSRRTQRIYEDEDDEDDESEESSNFLKISHEFQNLLTQQGEDNPRRLLSSLEDTYQLQYELANDKAEEIEQLVQELLRMQAEITFRDGFNKRLSEPQAQEAVQPSSIPQVKAMGVGFVSNLLKMPHDHSRGTETEPEQANDDQPRASDEVRKKYQLKRVQTTLKKDSSESIQSRCPRNSI</sequence>
<feature type="region of interest" description="Disordered" evidence="1">
    <location>
        <begin position="101"/>
        <end position="137"/>
    </location>
</feature>
<evidence type="ECO:0000256" key="2">
    <source>
        <dbReference type="SAM" id="SignalP"/>
    </source>
</evidence>
<feature type="compositionally biased region" description="Polar residues" evidence="1">
    <location>
        <begin position="283"/>
        <end position="294"/>
    </location>
</feature>
<protein>
    <submittedName>
        <fullName evidence="3">Uncharacterized protein</fullName>
    </submittedName>
</protein>